<dbReference type="AlphaFoldDB" id="B9TE92"/>
<protein>
    <recommendedName>
        <fullName evidence="1">Major tropism determinant N-terminal domain-containing protein</fullName>
    </recommendedName>
</protein>
<dbReference type="EMBL" id="EQ978818">
    <property type="protein sequence ID" value="EEF25823.1"/>
    <property type="molecule type" value="Genomic_DNA"/>
</dbReference>
<organism evidence="2 3">
    <name type="scientific">Ricinus communis</name>
    <name type="common">Castor bean</name>
    <dbReference type="NCBI Taxonomy" id="3988"/>
    <lineage>
        <taxon>Eukaryota</taxon>
        <taxon>Viridiplantae</taxon>
        <taxon>Streptophyta</taxon>
        <taxon>Embryophyta</taxon>
        <taxon>Tracheophyta</taxon>
        <taxon>Spermatophyta</taxon>
        <taxon>Magnoliopsida</taxon>
        <taxon>eudicotyledons</taxon>
        <taxon>Gunneridae</taxon>
        <taxon>Pentapetalae</taxon>
        <taxon>rosids</taxon>
        <taxon>fabids</taxon>
        <taxon>Malpighiales</taxon>
        <taxon>Euphorbiaceae</taxon>
        <taxon>Acalyphoideae</taxon>
        <taxon>Acalypheae</taxon>
        <taxon>Ricinus</taxon>
    </lineage>
</organism>
<evidence type="ECO:0000313" key="3">
    <source>
        <dbReference type="Proteomes" id="UP000008311"/>
    </source>
</evidence>
<dbReference type="InParanoid" id="B9TE92"/>
<evidence type="ECO:0000313" key="2">
    <source>
        <dbReference type="EMBL" id="EEF25823.1"/>
    </source>
</evidence>
<gene>
    <name evidence="2" type="ORF">RCOM_1870000</name>
</gene>
<evidence type="ECO:0000259" key="1">
    <source>
        <dbReference type="Pfam" id="PF18454"/>
    </source>
</evidence>
<sequence length="357" mass="37624">MEAPLSTEVRWRRGTAAQHASFTGALAEVTVNTDKKALHVHDGSTAGGNRTLMASELGAANGVASLDAAGKIITSQISGAVVLSATPQMSAPPTITTAQLDQNGIANAAYISGIDLTGASDASAKLQIALDAIANRFAILGEGHGGELLLPEGSVLKVGATLNFTANCPIAVRTSGNRKGSRILQNVATLFHFESDVATPEINSWQTVTIDGLHIINRAAAATAFNIVSPEMVKVSNIYGYPDPAVSGAYWAQFFNGTNIRTSFLTDWYVRNTNDTSVKANLRGAAINLNASAGSTDNKYKGLLMQGFNVAWNAVTSTSPAVEGQHFEQCSVVMCNKGLIWSNTHATYVPPLLYWLN</sequence>
<dbReference type="Pfam" id="PF18454">
    <property type="entry name" value="Mtd_N"/>
    <property type="match status" value="1"/>
</dbReference>
<reference evidence="3" key="1">
    <citation type="journal article" date="2010" name="Nat. Biotechnol.">
        <title>Draft genome sequence of the oilseed species Ricinus communis.</title>
        <authorList>
            <person name="Chan A.P."/>
            <person name="Crabtree J."/>
            <person name="Zhao Q."/>
            <person name="Lorenzi H."/>
            <person name="Orvis J."/>
            <person name="Puiu D."/>
            <person name="Melake-Berhan A."/>
            <person name="Jones K.M."/>
            <person name="Redman J."/>
            <person name="Chen G."/>
            <person name="Cahoon E.B."/>
            <person name="Gedil M."/>
            <person name="Stanke M."/>
            <person name="Haas B.J."/>
            <person name="Wortman J.R."/>
            <person name="Fraser-Liggett C.M."/>
            <person name="Ravel J."/>
            <person name="Rabinowicz P.D."/>
        </authorList>
    </citation>
    <scope>NUCLEOTIDE SEQUENCE [LARGE SCALE GENOMIC DNA]</scope>
    <source>
        <strain evidence="3">cv. Hale</strain>
    </source>
</reference>
<name>B9TE92_RICCO</name>
<proteinExistence type="predicted"/>
<dbReference type="Gene3D" id="2.10.10.30">
    <property type="match status" value="1"/>
</dbReference>
<keyword evidence="3" id="KW-1185">Reference proteome</keyword>
<dbReference type="Proteomes" id="UP000008311">
    <property type="component" value="Unassembled WGS sequence"/>
</dbReference>
<feature type="domain" description="Major tropism determinant N-terminal" evidence="1">
    <location>
        <begin position="9"/>
        <end position="45"/>
    </location>
</feature>
<dbReference type="InterPro" id="IPR041352">
    <property type="entry name" value="Mtd_N"/>
</dbReference>
<feature type="non-terminal residue" evidence="2">
    <location>
        <position position="357"/>
    </location>
</feature>
<accession>B9TE92</accession>